<organism evidence="1 2">
    <name type="scientific">Sporanaerobium hydrogeniformans</name>
    <dbReference type="NCBI Taxonomy" id="3072179"/>
    <lineage>
        <taxon>Bacteria</taxon>
        <taxon>Bacillati</taxon>
        <taxon>Bacillota</taxon>
        <taxon>Clostridia</taxon>
        <taxon>Lachnospirales</taxon>
        <taxon>Lachnospiraceae</taxon>
        <taxon>Sporanaerobium</taxon>
    </lineage>
</organism>
<evidence type="ECO:0000313" key="2">
    <source>
        <dbReference type="Proteomes" id="UP000224460"/>
    </source>
</evidence>
<dbReference type="EMBL" id="PEDL01000002">
    <property type="protein sequence ID" value="PHV71845.1"/>
    <property type="molecule type" value="Genomic_DNA"/>
</dbReference>
<protein>
    <submittedName>
        <fullName evidence="1">Hydroxymethylbilane synthase</fullName>
    </submittedName>
</protein>
<name>A0AC61DG67_9FIRM</name>
<evidence type="ECO:0000313" key="1">
    <source>
        <dbReference type="EMBL" id="PHV71845.1"/>
    </source>
</evidence>
<comment type="caution">
    <text evidence="1">The sequence shown here is derived from an EMBL/GenBank/DDBJ whole genome shotgun (WGS) entry which is preliminary data.</text>
</comment>
<accession>A0AC61DG67</accession>
<proteinExistence type="predicted"/>
<dbReference type="Proteomes" id="UP000224460">
    <property type="component" value="Unassembled WGS sequence"/>
</dbReference>
<sequence length="301" mass="33394">MEIIVGTRGSQLALSQTGDIIKILEGYHPHVKFTLKIIKTKGDSIQHIALDQIGEKALFVKEIEEELLNGTIDFAVHSMKDMPSDVPEGLCFGPVPKREDVRDVLILKEGYKTLEELPLGARIGTGSKRRSYQLLKLRPDLEIVPIRGNIDTRIKKIKLENLEGIVLAAAGLHRLKLKEQISVYLPVTKMVPAPGQGALALEMRQEDKRVQDILAPLYDEESCLTVAAERGFMDGLNGSCHLPMGAYAELSEGRLILTGLYGDEGGKCLVLQKLEGPQEEAREIGLRLAKELLKTYEEHIK</sequence>
<gene>
    <name evidence="1" type="ORF">CS063_04635</name>
</gene>
<keyword evidence="2" id="KW-1185">Reference proteome</keyword>
<reference evidence="1" key="1">
    <citation type="submission" date="2017-10" db="EMBL/GenBank/DDBJ databases">
        <title>Genome sequence of cellulolytic Lachnospiraceae bacterium XHS1971 isolated from hotspring sediment.</title>
        <authorList>
            <person name="Vasudevan G."/>
            <person name="Joshi A.J."/>
            <person name="Hivarkar S."/>
            <person name="Lanjekar V.B."/>
            <person name="Dhakephalkar P.K."/>
            <person name="Dagar S."/>
        </authorList>
    </citation>
    <scope>NUCLEOTIDE SEQUENCE</scope>
    <source>
        <strain evidence="1">XHS1971</strain>
    </source>
</reference>